<gene>
    <name evidence="1" type="ORF">CDAR_514931</name>
</gene>
<evidence type="ECO:0000313" key="1">
    <source>
        <dbReference type="EMBL" id="GIY18946.1"/>
    </source>
</evidence>
<evidence type="ECO:0000313" key="2">
    <source>
        <dbReference type="Proteomes" id="UP001054837"/>
    </source>
</evidence>
<organism evidence="1 2">
    <name type="scientific">Caerostris darwini</name>
    <dbReference type="NCBI Taxonomy" id="1538125"/>
    <lineage>
        <taxon>Eukaryota</taxon>
        <taxon>Metazoa</taxon>
        <taxon>Ecdysozoa</taxon>
        <taxon>Arthropoda</taxon>
        <taxon>Chelicerata</taxon>
        <taxon>Arachnida</taxon>
        <taxon>Araneae</taxon>
        <taxon>Araneomorphae</taxon>
        <taxon>Entelegynae</taxon>
        <taxon>Araneoidea</taxon>
        <taxon>Araneidae</taxon>
        <taxon>Caerostris</taxon>
    </lineage>
</organism>
<accession>A0AAV4RDB3</accession>
<reference evidence="1 2" key="1">
    <citation type="submission" date="2021-06" db="EMBL/GenBank/DDBJ databases">
        <title>Caerostris darwini draft genome.</title>
        <authorList>
            <person name="Kono N."/>
            <person name="Arakawa K."/>
        </authorList>
    </citation>
    <scope>NUCLEOTIDE SEQUENCE [LARGE SCALE GENOMIC DNA]</scope>
</reference>
<protein>
    <submittedName>
        <fullName evidence="1">Uncharacterized protein</fullName>
    </submittedName>
</protein>
<keyword evidence="2" id="KW-1185">Reference proteome</keyword>
<name>A0AAV4RDB3_9ARAC</name>
<sequence>MVVIKSVSCSAMAYRCEAAEIESPAFAFGTEEGFYSLRNCLEKGSETIVIKRLSYSPTALHCEVAEIENPSFAFGTGEGFYSLRNCPEKAPLFKEEVKRSSLKEFPTVPRPFIAKLPKLKTPLSLSELGKDFILYEIARKRYITLKELKNKVRHEGFNVIFYKCRAPPFQRGSETIVIKRVSHSPTAFHCEAAEIENPAFAFETGEGFYSLRNCHEKGKVTVVVSKSACLAFICRRRREI</sequence>
<dbReference type="Proteomes" id="UP001054837">
    <property type="component" value="Unassembled WGS sequence"/>
</dbReference>
<dbReference type="AlphaFoldDB" id="A0AAV4RDB3"/>
<proteinExistence type="predicted"/>
<comment type="caution">
    <text evidence="1">The sequence shown here is derived from an EMBL/GenBank/DDBJ whole genome shotgun (WGS) entry which is preliminary data.</text>
</comment>
<dbReference type="EMBL" id="BPLQ01005984">
    <property type="protein sequence ID" value="GIY18946.1"/>
    <property type="molecule type" value="Genomic_DNA"/>
</dbReference>